<evidence type="ECO:0000259" key="4">
    <source>
        <dbReference type="SMART" id="SM00822"/>
    </source>
</evidence>
<dbReference type="InterPro" id="IPR036291">
    <property type="entry name" value="NAD(P)-bd_dom_sf"/>
</dbReference>
<keyword evidence="6" id="KW-1185">Reference proteome</keyword>
<sequence>MATTQLMTNKPLLWSLLGVGAALAVRHVQRTNRRFDFSGKTVVVTGGARGLGLVLARQLAQEGARLAICSRTQHQLDAAAAELRAYNVPVLAYRCDLTDANQREAFFTTVRNTVGPVDVLINNAGVILAGPYANTTDADFEEAMNINFWAAYHTCNAVLPDMQRRRSGRIVNVASFGGKVSVPHLLPYSASKFALVGYSEGLRAEVARDNVFVTTICPGLIRTGSPRQALVRGQHEKEYAWFKIGDSLPGLAVSAESVAAEIIDACRYGEAERIISIPAKLAGAIHGLLPGLVADVSSWVNTLLPDPAPDGHANPRRMGKKLETPITQSLLTVLTDEAAAQNNEY</sequence>
<dbReference type="Gene3D" id="3.40.50.720">
    <property type="entry name" value="NAD(P)-binding Rossmann-like Domain"/>
    <property type="match status" value="1"/>
</dbReference>
<proteinExistence type="inferred from homology"/>
<feature type="domain" description="Ketoreductase" evidence="4">
    <location>
        <begin position="40"/>
        <end position="224"/>
    </location>
</feature>
<evidence type="ECO:0000256" key="3">
    <source>
        <dbReference type="RuleBase" id="RU000363"/>
    </source>
</evidence>
<evidence type="ECO:0000256" key="1">
    <source>
        <dbReference type="ARBA" id="ARBA00006484"/>
    </source>
</evidence>
<dbReference type="PROSITE" id="PS00061">
    <property type="entry name" value="ADH_SHORT"/>
    <property type="match status" value="1"/>
</dbReference>
<dbReference type="InterPro" id="IPR020904">
    <property type="entry name" value="Sc_DH/Rdtase_CS"/>
</dbReference>
<dbReference type="SMART" id="SM00822">
    <property type="entry name" value="PKS_KR"/>
    <property type="match status" value="1"/>
</dbReference>
<dbReference type="SUPFAM" id="SSF51735">
    <property type="entry name" value="NAD(P)-binding Rossmann-fold domains"/>
    <property type="match status" value="1"/>
</dbReference>
<dbReference type="AlphaFoldDB" id="I0KEU3"/>
<dbReference type="InterPro" id="IPR057326">
    <property type="entry name" value="KR_dom"/>
</dbReference>
<dbReference type="Proteomes" id="UP000011058">
    <property type="component" value="Chromosome"/>
</dbReference>
<protein>
    <submittedName>
        <fullName evidence="5">Short-chain dehydrogenase/reductase SDR</fullName>
        <ecNumber evidence="5">3.8.1.9</ecNumber>
    </submittedName>
</protein>
<keyword evidence="5" id="KW-0378">Hydrolase</keyword>
<dbReference type="GO" id="GO:0033975">
    <property type="term" value="F:(R)-2-haloacid dehalogenase activity"/>
    <property type="evidence" value="ECO:0007669"/>
    <property type="project" value="UniProtKB-EC"/>
</dbReference>
<evidence type="ECO:0000313" key="6">
    <source>
        <dbReference type="Proteomes" id="UP000011058"/>
    </source>
</evidence>
<organism evidence="5 6">
    <name type="scientific">Fibrella aestuarina BUZ 2</name>
    <dbReference type="NCBI Taxonomy" id="1166018"/>
    <lineage>
        <taxon>Bacteria</taxon>
        <taxon>Pseudomonadati</taxon>
        <taxon>Bacteroidota</taxon>
        <taxon>Cytophagia</taxon>
        <taxon>Cytophagales</taxon>
        <taxon>Spirosomataceae</taxon>
        <taxon>Fibrella</taxon>
    </lineage>
</organism>
<evidence type="ECO:0000313" key="5">
    <source>
        <dbReference type="EMBL" id="CCH02646.1"/>
    </source>
</evidence>
<dbReference type="GO" id="GO:0016020">
    <property type="term" value="C:membrane"/>
    <property type="evidence" value="ECO:0007669"/>
    <property type="project" value="TreeGrafter"/>
</dbReference>
<dbReference type="STRING" id="1166018.FAES_4647"/>
<dbReference type="HOGENOM" id="CLU_010194_2_1_10"/>
<dbReference type="PANTHER" id="PTHR44196:SF1">
    <property type="entry name" value="DEHYDROGENASE_REDUCTASE SDR FAMILY MEMBER 7B"/>
    <property type="match status" value="1"/>
</dbReference>
<gene>
    <name evidence="5" type="ORF">FAES_4647</name>
</gene>
<reference evidence="5 6" key="1">
    <citation type="journal article" date="2012" name="J. Bacteriol.">
        <title>Genome Sequence of Fibrella aestuarina BUZ 2T, a Filamentous Marine Bacterium.</title>
        <authorList>
            <person name="Filippini M."/>
            <person name="Qi W."/>
            <person name="Blom J."/>
            <person name="Goesmann A."/>
            <person name="Smits T.H."/>
            <person name="Bagheri H.C."/>
        </authorList>
    </citation>
    <scope>NUCLEOTIDE SEQUENCE [LARGE SCALE GENOMIC DNA]</scope>
    <source>
        <strain evidence="6">BUZ 2T</strain>
    </source>
</reference>
<dbReference type="PATRIC" id="fig|1166018.3.peg.1614"/>
<dbReference type="eggNOG" id="COG0300">
    <property type="taxonomic scope" value="Bacteria"/>
</dbReference>
<dbReference type="CDD" id="cd05233">
    <property type="entry name" value="SDR_c"/>
    <property type="match status" value="1"/>
</dbReference>
<dbReference type="InterPro" id="IPR002347">
    <property type="entry name" value="SDR_fam"/>
</dbReference>
<comment type="similarity">
    <text evidence="1 3">Belongs to the short-chain dehydrogenases/reductases (SDR) family.</text>
</comment>
<dbReference type="KEGG" id="fae:FAES_4647"/>
<dbReference type="PRINTS" id="PR00080">
    <property type="entry name" value="SDRFAMILY"/>
</dbReference>
<name>I0KEU3_9BACT</name>
<dbReference type="PANTHER" id="PTHR44196">
    <property type="entry name" value="DEHYDROGENASE/REDUCTASE SDR FAMILY MEMBER 7B"/>
    <property type="match status" value="1"/>
</dbReference>
<dbReference type="Pfam" id="PF00106">
    <property type="entry name" value="adh_short"/>
    <property type="match status" value="1"/>
</dbReference>
<accession>I0KEU3</accession>
<dbReference type="FunFam" id="3.40.50.720:FF:000084">
    <property type="entry name" value="Short-chain dehydrogenase reductase"/>
    <property type="match status" value="1"/>
</dbReference>
<evidence type="ECO:0000256" key="2">
    <source>
        <dbReference type="ARBA" id="ARBA00023002"/>
    </source>
</evidence>
<dbReference type="EC" id="3.8.1.9" evidence="5"/>
<dbReference type="PRINTS" id="PR00081">
    <property type="entry name" value="GDHRDH"/>
</dbReference>
<keyword evidence="2" id="KW-0560">Oxidoreductase</keyword>
<dbReference type="GO" id="GO:0016491">
    <property type="term" value="F:oxidoreductase activity"/>
    <property type="evidence" value="ECO:0007669"/>
    <property type="project" value="UniProtKB-KW"/>
</dbReference>
<dbReference type="EMBL" id="HE796683">
    <property type="protein sequence ID" value="CCH02646.1"/>
    <property type="molecule type" value="Genomic_DNA"/>
</dbReference>
<dbReference type="OrthoDB" id="822355at2"/>